<evidence type="ECO:0000313" key="7">
    <source>
        <dbReference type="Proteomes" id="UP000552097"/>
    </source>
</evidence>
<proteinExistence type="predicted"/>
<sequence>MGDAVVKDMFYELRDFVPGLDVLVKLEGLNPAGSIKVKSAAAMIRRLAEQGVLRPGSHIVESTSGNLGVALAAVAAAEGYQVTLVTDPNASSHNVRAMRALGAEVVVVTRRDANDGFLGSRIDYILGMLAAEPDLLWLNQYANRAPVVAHRDGTAEEILAEVGPPDWLFVGAGTTGTLMGVVERFAQFRNRTTVVGVDAVGSVTFGGAPARRRVPGLGTSRVPEIFDPTAEFTRVQVSESDTIRTCRRVAREHGLLLGGSSGTVLAAVHLLRDRIAPGARVVAISPDMGDHYLDTIYDDEWVTGYFGPEAVDIGQPLSGKGVLNLV</sequence>
<dbReference type="InterPro" id="IPR050214">
    <property type="entry name" value="Cys_Synth/Cystath_Beta-Synth"/>
</dbReference>
<evidence type="ECO:0000256" key="1">
    <source>
        <dbReference type="ARBA" id="ARBA00001933"/>
    </source>
</evidence>
<dbReference type="NCBIfam" id="TIGR03945">
    <property type="entry name" value="PLP_SbnA_fam"/>
    <property type="match status" value="1"/>
</dbReference>
<dbReference type="InterPro" id="IPR023927">
    <property type="entry name" value="SbnA"/>
</dbReference>
<evidence type="ECO:0000259" key="5">
    <source>
        <dbReference type="Pfam" id="PF00291"/>
    </source>
</evidence>
<comment type="subunit">
    <text evidence="2">Homodimer.</text>
</comment>
<evidence type="ECO:0000313" key="6">
    <source>
        <dbReference type="EMBL" id="MBB5801080.1"/>
    </source>
</evidence>
<reference evidence="6 7" key="1">
    <citation type="submission" date="2020-08" db="EMBL/GenBank/DDBJ databases">
        <title>Sequencing the genomes of 1000 actinobacteria strains.</title>
        <authorList>
            <person name="Klenk H.-P."/>
        </authorList>
    </citation>
    <scope>NUCLEOTIDE SEQUENCE [LARGE SCALE GENOMIC DNA]</scope>
    <source>
        <strain evidence="6 7">DSM 45486</strain>
    </source>
</reference>
<keyword evidence="3 6" id="KW-0808">Transferase</keyword>
<dbReference type="CDD" id="cd01561">
    <property type="entry name" value="CBS_like"/>
    <property type="match status" value="1"/>
</dbReference>
<organism evidence="6 7">
    <name type="scientific">Saccharothrix ecbatanensis</name>
    <dbReference type="NCBI Taxonomy" id="1105145"/>
    <lineage>
        <taxon>Bacteria</taxon>
        <taxon>Bacillati</taxon>
        <taxon>Actinomycetota</taxon>
        <taxon>Actinomycetes</taxon>
        <taxon>Pseudonocardiales</taxon>
        <taxon>Pseudonocardiaceae</taxon>
        <taxon>Saccharothrix</taxon>
    </lineage>
</organism>
<dbReference type="Gene3D" id="3.40.50.1100">
    <property type="match status" value="2"/>
</dbReference>
<evidence type="ECO:0000256" key="2">
    <source>
        <dbReference type="ARBA" id="ARBA00011738"/>
    </source>
</evidence>
<feature type="domain" description="Tryptophan synthase beta chain-like PALP" evidence="5">
    <location>
        <begin position="19"/>
        <end position="287"/>
    </location>
</feature>
<dbReference type="Pfam" id="PF00291">
    <property type="entry name" value="PALP"/>
    <property type="match status" value="1"/>
</dbReference>
<dbReference type="SUPFAM" id="SSF53686">
    <property type="entry name" value="Tryptophan synthase beta subunit-like PLP-dependent enzymes"/>
    <property type="match status" value="1"/>
</dbReference>
<dbReference type="GO" id="GO:0004124">
    <property type="term" value="F:cysteine synthase activity"/>
    <property type="evidence" value="ECO:0007669"/>
    <property type="project" value="UniProtKB-EC"/>
</dbReference>
<name>A0A7W9HF50_9PSEU</name>
<evidence type="ECO:0000256" key="3">
    <source>
        <dbReference type="ARBA" id="ARBA00022679"/>
    </source>
</evidence>
<protein>
    <submittedName>
        <fullName evidence="6">Cysteine synthase A</fullName>
        <ecNumber evidence="6">2.5.1.47</ecNumber>
    </submittedName>
</protein>
<evidence type="ECO:0000256" key="4">
    <source>
        <dbReference type="ARBA" id="ARBA00022898"/>
    </source>
</evidence>
<dbReference type="PANTHER" id="PTHR10314">
    <property type="entry name" value="CYSTATHIONINE BETA-SYNTHASE"/>
    <property type="match status" value="1"/>
</dbReference>
<accession>A0A7W9HF50</accession>
<dbReference type="Proteomes" id="UP000552097">
    <property type="component" value="Unassembled WGS sequence"/>
</dbReference>
<dbReference type="EMBL" id="JACHMO010000001">
    <property type="protein sequence ID" value="MBB5801080.1"/>
    <property type="molecule type" value="Genomic_DNA"/>
</dbReference>
<comment type="caution">
    <text evidence="6">The sequence shown here is derived from an EMBL/GenBank/DDBJ whole genome shotgun (WGS) entry which is preliminary data.</text>
</comment>
<keyword evidence="7" id="KW-1185">Reference proteome</keyword>
<comment type="cofactor">
    <cofactor evidence="1">
        <name>pyridoxal 5'-phosphate</name>
        <dbReference type="ChEBI" id="CHEBI:597326"/>
    </cofactor>
</comment>
<keyword evidence="4" id="KW-0663">Pyridoxal phosphate</keyword>
<dbReference type="InterPro" id="IPR001926">
    <property type="entry name" value="TrpB-like_PALP"/>
</dbReference>
<gene>
    <name evidence="6" type="ORF">F4560_000848</name>
</gene>
<dbReference type="EC" id="2.5.1.47" evidence="6"/>
<dbReference type="RefSeq" id="WP_221483330.1">
    <property type="nucleotide sequence ID" value="NZ_JACHMO010000001.1"/>
</dbReference>
<dbReference type="AlphaFoldDB" id="A0A7W9HF50"/>
<dbReference type="InterPro" id="IPR036052">
    <property type="entry name" value="TrpB-like_PALP_sf"/>
</dbReference>